<protein>
    <submittedName>
        <fullName evidence="1">Uncharacterized protein</fullName>
    </submittedName>
</protein>
<accession>A0A699XLL9</accession>
<feature type="non-terminal residue" evidence="1">
    <location>
        <position position="83"/>
    </location>
</feature>
<feature type="non-terminal residue" evidence="1">
    <location>
        <position position="1"/>
    </location>
</feature>
<sequence length="83" mass="9338">TQACVEQIEVVFQQHRSRCVIESGENLQALLVALQHVHGVRSGVIGMDKSVRGQSHRFRHCARIADEQAEPEVLQYAWSSGRL</sequence>
<comment type="caution">
    <text evidence="1">The sequence shown here is derived from an EMBL/GenBank/DDBJ whole genome shotgun (WGS) entry which is preliminary data.</text>
</comment>
<dbReference type="EMBL" id="BKCJ011862437">
    <property type="protein sequence ID" value="GFD59230.1"/>
    <property type="molecule type" value="Genomic_DNA"/>
</dbReference>
<dbReference type="AlphaFoldDB" id="A0A699XLL9"/>
<name>A0A699XLL9_TANCI</name>
<reference evidence="1" key="1">
    <citation type="journal article" date="2019" name="Sci. Rep.">
        <title>Draft genome of Tanacetum cinerariifolium, the natural source of mosquito coil.</title>
        <authorList>
            <person name="Yamashiro T."/>
            <person name="Shiraishi A."/>
            <person name="Satake H."/>
            <person name="Nakayama K."/>
        </authorList>
    </citation>
    <scope>NUCLEOTIDE SEQUENCE</scope>
</reference>
<evidence type="ECO:0000313" key="1">
    <source>
        <dbReference type="EMBL" id="GFD59230.1"/>
    </source>
</evidence>
<proteinExistence type="predicted"/>
<gene>
    <name evidence="1" type="ORF">Tci_931199</name>
</gene>
<organism evidence="1">
    <name type="scientific">Tanacetum cinerariifolium</name>
    <name type="common">Dalmatian daisy</name>
    <name type="synonym">Chrysanthemum cinerariifolium</name>
    <dbReference type="NCBI Taxonomy" id="118510"/>
    <lineage>
        <taxon>Eukaryota</taxon>
        <taxon>Viridiplantae</taxon>
        <taxon>Streptophyta</taxon>
        <taxon>Embryophyta</taxon>
        <taxon>Tracheophyta</taxon>
        <taxon>Spermatophyta</taxon>
        <taxon>Magnoliopsida</taxon>
        <taxon>eudicotyledons</taxon>
        <taxon>Gunneridae</taxon>
        <taxon>Pentapetalae</taxon>
        <taxon>asterids</taxon>
        <taxon>campanulids</taxon>
        <taxon>Asterales</taxon>
        <taxon>Asteraceae</taxon>
        <taxon>Asteroideae</taxon>
        <taxon>Anthemideae</taxon>
        <taxon>Anthemidinae</taxon>
        <taxon>Tanacetum</taxon>
    </lineage>
</organism>